<dbReference type="SUPFAM" id="SSF51294">
    <property type="entry name" value="Hedgehog/intein (Hint) domain"/>
    <property type="match status" value="1"/>
</dbReference>
<organism evidence="5 6">
    <name type="scientific">Actinomadura rubrobrunea</name>
    <dbReference type="NCBI Taxonomy" id="115335"/>
    <lineage>
        <taxon>Bacteria</taxon>
        <taxon>Bacillati</taxon>
        <taxon>Actinomycetota</taxon>
        <taxon>Actinomycetes</taxon>
        <taxon>Streptosporangiales</taxon>
        <taxon>Thermomonosporaceae</taxon>
        <taxon>Actinomadura</taxon>
    </lineage>
</organism>
<feature type="compositionally biased region" description="Low complexity" evidence="2">
    <location>
        <begin position="1234"/>
        <end position="1246"/>
    </location>
</feature>
<comment type="caution">
    <text evidence="5">The sequence shown here is derived from an EMBL/GenBank/DDBJ whole genome shotgun (WGS) entry which is preliminary data.</text>
</comment>
<dbReference type="NCBIfam" id="TIGR01443">
    <property type="entry name" value="intein_Cterm"/>
    <property type="match status" value="1"/>
</dbReference>
<feature type="compositionally biased region" description="Low complexity" evidence="2">
    <location>
        <begin position="64"/>
        <end position="80"/>
    </location>
</feature>
<feature type="region of interest" description="Disordered" evidence="2">
    <location>
        <begin position="773"/>
        <end position="813"/>
    </location>
</feature>
<sequence>MLEPRRAARAIALALPIALSVELLSALPAQADPPNARRPEVRHSERLVKGQRLKVRPRKDDPAAKPGPAAKAAWPSPGAAEVDVPDTGSAKAGRLPVEVLPPTGRSRQARTRAVADAGKVRVTVLDRKATRTAGINGLALTVARTDKSAPGRVGIRLDYAEFAQAFGGAYGSRLRLVQLPECALTTPSKPECRSATPIPSKNDAETKTLTAEVEAAPAATGTAAARGTVLVAQGETSGSQGDYKATSLSASATWNAGGNTGEFTWSYPMRVPPVPGELEPNLEISYSSGSVDGRTGNTNGQPSWIGEGFDLWPGFIERRYMSCEDDGAPKDEWGNSPGDQCWGYDNATVTWNGKGGELIKASDGTWRLRDDDGTKFEKLTGTTNGDDDGEYWKATTTDGVQFFFGLNRLPGWSSGKPETDATWTVPVFGDDSGEPCHKSTGFKDSWCQQAYRWNLDYVVDRDGNVITYTYGKEINHYGRNLKPEDETPYVRGGYLKTIAYGLREDDVYATAPARVVFETSERCLPDETFDCDPAKIGDKPDYWWDVPWDLNCDSGQECEDDHGAVAPTFWSRKRLTKVTTQVIKPDASGYRDVDSWSLDHGWGLADVERDLLLKEIGHTGHAAATPISLPKVTFNHVQLPNRLDKTGDDILPYIRYRLGAIYDESGGQLDIAYSEPECTPGDTPAPETNTKRCFPVIWAPPGREEPITDWFHKYVVTSVTQVDRTGLAPDMVTKYQYLGDAAWHFDDDDGLTKQKYKTWSQWRGYGQVRTFTGSHDNPSTQTDTFYLRGMDGDRKTKDGGTKSVTVSDGEGGTHTDHNSLAGFVLKTVTYTKPDGAVHSKTVNTPWRVKTAERERSWGTATAEVVRTGASHTWTAKDGGGWIETKTETEYAESGPGVGRVVSVNDLGDVTTSTDDKCTRTTYADNTGAHMVDFPSREETVSVACSVTPDRSKHVISDVRTYYDNGALGAAPSRGNPTKTEKIAAHDGTTATYVTESELAYDDYGRVTTSKDAAGRATTTAYTDTHGLTTKKVVTSPPADPADASTALVTTEEIDPAWGQPTRTIDPNDLRTDLEYDALGRLRKVWRPDRSKANQPDTPNLEFVYRVAEGKIVAVTTKKLTPDGGAQRIAQIELLDGWLRTRQTQAPGPEGRLITDTFYDDRGQVVRTNAPYSAAGAPETELFGIGTPGNVESQTRTEYDGLGRKTVERLMVGNGSQPEQEKWRTTYSYGGGNRTTVTPPQGGVPTTEITNARGEVIERRQHNGNDVETTRYAYTPAGELASVTDPSGNTWTITYDLRGRKIRTTDPDKGTTTYTYDDLDRQTSVTDARGKKVVTVYDGLDRKIALHETSESGPKLASWTYDTVVRGKGKLATATRHQNGDYTSRVNVYDALGRATRTTITIPSSETGLAGSYSFSTSYNADGSLRSTSHPAVGGLPAEVLVSEYDAFDRPTRLTSSAFTYVGGTDYTPTGKPILYEFGSGNSRVWNTQTWEWGTQRLASSRTIREGISGVDRDAAYRYDDAGNVLSISDVSRDGVDTQCFTYDDLQRLTEAWTEADTTCEQAPSAQIIGGPAPYWHSFEYDKAGNRTSETRHGLAGQADTVRAYTYAPAGQGNRLNKVVQTGGAGNRTDTYTYDATGNTTTRQLGSSSQTFDWGTTGELTKVTEGDAATSFIYDAEGTRLIRKDPGGSTLYLPDGTELRTANGSTTATRYYTFNGQTVAMRTPSGVTFLTGDHQGTAQVAVDAATREATVRRFTPFGTVRGFDEKDTWPNDKGFVGGTNDPTGLTHLGAREYDPETGRFISVDPLMDLADPQQMNGYTYAENNPVTKSDPDGLMACPDSSWCRNITPPIGNVSRKKRKNWAEINHPGVINWGRQRARQGSAPKARDRIVGISGVVRVPPSVDVERFREKFWQDYREHYGDATFYPEAQAEKDLYAAHHACADMEDCPSEWLASLGVAWIEAAGGVAAISGEFGPVKATARRRLIRKLIKMQSCGRNSFIPGTLVLMADGSHKAIEDVKVGDLVLATDPKTGETAAKPVVDTIVGDGTKNLVQISVEADQGLPALLAAVDAKEVQGNSVLTASGDQDERASGVVIATDEHPFWVGGDLNAWVNAKDLKPGMWLRTSAGTYVQVTAIKSWTASDQRVYNLTVADHHTYYVVVGGRSTALTHNTNECITDDNAADYWAATNFKSVEETIDYHLAKHGKGRTLAEYTREARKLWDETDPKDMIPERLKDGSTGWRIEGGLLRGTGIYTKDGKIVTWFD</sequence>
<dbReference type="Pfam" id="PF07591">
    <property type="entry name" value="PT-HINT"/>
    <property type="match status" value="1"/>
</dbReference>
<dbReference type="NCBIfam" id="TIGR01643">
    <property type="entry name" value="YD_repeat_2x"/>
    <property type="match status" value="1"/>
</dbReference>
<dbReference type="EMBL" id="BSRZ01000008">
    <property type="protein sequence ID" value="GLW65303.1"/>
    <property type="molecule type" value="Genomic_DNA"/>
</dbReference>
<keyword evidence="6" id="KW-1185">Reference proteome</keyword>
<reference evidence="5" key="1">
    <citation type="submission" date="2023-02" db="EMBL/GenBank/DDBJ databases">
        <title>Actinomadura rubrobrunea NBRC 14622.</title>
        <authorList>
            <person name="Ichikawa N."/>
            <person name="Sato H."/>
            <person name="Tonouchi N."/>
        </authorList>
    </citation>
    <scope>NUCLEOTIDE SEQUENCE</scope>
    <source>
        <strain evidence="5">NBRC 14622</strain>
    </source>
</reference>
<feature type="region of interest" description="Disordered" evidence="2">
    <location>
        <begin position="1225"/>
        <end position="1246"/>
    </location>
</feature>
<evidence type="ECO:0000313" key="5">
    <source>
        <dbReference type="EMBL" id="GLW65303.1"/>
    </source>
</evidence>
<gene>
    <name evidence="5" type="ORF">Arub01_35470</name>
</gene>
<protein>
    <recommendedName>
        <fullName evidence="4">Hint domain-containing protein</fullName>
    </recommendedName>
</protein>
<feature type="compositionally biased region" description="Polar residues" evidence="2">
    <location>
        <begin position="773"/>
        <end position="784"/>
    </location>
</feature>
<feature type="signal peptide" evidence="3">
    <location>
        <begin position="1"/>
        <end position="31"/>
    </location>
</feature>
<evidence type="ECO:0000259" key="4">
    <source>
        <dbReference type="SMART" id="SM00306"/>
    </source>
</evidence>
<dbReference type="Gene3D" id="2.180.10.10">
    <property type="entry name" value="RHS repeat-associated core"/>
    <property type="match status" value="2"/>
</dbReference>
<feature type="compositionally biased region" description="Basic and acidic residues" evidence="2">
    <location>
        <begin position="35"/>
        <end position="48"/>
    </location>
</feature>
<keyword evidence="3" id="KW-0732">Signal</keyword>
<dbReference type="CDD" id="cd00081">
    <property type="entry name" value="Hint"/>
    <property type="match status" value="1"/>
</dbReference>
<evidence type="ECO:0000256" key="3">
    <source>
        <dbReference type="SAM" id="SignalP"/>
    </source>
</evidence>
<name>A0A9W6PYN7_9ACTN</name>
<dbReference type="InterPro" id="IPR003587">
    <property type="entry name" value="Hint_dom_N"/>
</dbReference>
<dbReference type="PANTHER" id="PTHR32305:SF17">
    <property type="entry name" value="TRNA NUCLEASE WAPA"/>
    <property type="match status" value="1"/>
</dbReference>
<accession>A0A9W6PYN7</accession>
<dbReference type="SMART" id="SM00306">
    <property type="entry name" value="HintN"/>
    <property type="match status" value="1"/>
</dbReference>
<dbReference type="Gene3D" id="2.170.16.10">
    <property type="entry name" value="Hedgehog/Intein (Hint) domain"/>
    <property type="match status" value="1"/>
</dbReference>
<dbReference type="Proteomes" id="UP001165124">
    <property type="component" value="Unassembled WGS sequence"/>
</dbReference>
<feature type="compositionally biased region" description="Basic and acidic residues" evidence="2">
    <location>
        <begin position="790"/>
        <end position="800"/>
    </location>
</feature>
<feature type="region of interest" description="Disordered" evidence="2">
    <location>
        <begin position="30"/>
        <end position="109"/>
    </location>
</feature>
<dbReference type="Pfam" id="PF05593">
    <property type="entry name" value="RHS_repeat"/>
    <property type="match status" value="1"/>
</dbReference>
<evidence type="ECO:0000256" key="2">
    <source>
        <dbReference type="SAM" id="MobiDB-lite"/>
    </source>
</evidence>
<dbReference type="InterPro" id="IPR056823">
    <property type="entry name" value="TEN-like_YD-shell"/>
</dbReference>
<dbReference type="InterPro" id="IPR030934">
    <property type="entry name" value="Intein_C"/>
</dbReference>
<dbReference type="NCBIfam" id="TIGR03696">
    <property type="entry name" value="Rhs_assc_core"/>
    <property type="match status" value="1"/>
</dbReference>
<dbReference type="InterPro" id="IPR022385">
    <property type="entry name" value="Rhs_assc_core"/>
</dbReference>
<dbReference type="Pfam" id="PF25023">
    <property type="entry name" value="TEN_YD-shell"/>
    <property type="match status" value="1"/>
</dbReference>
<feature type="domain" description="Hint" evidence="4">
    <location>
        <begin position="1995"/>
        <end position="2126"/>
    </location>
</feature>
<evidence type="ECO:0000313" key="6">
    <source>
        <dbReference type="Proteomes" id="UP001165124"/>
    </source>
</evidence>
<dbReference type="PANTHER" id="PTHR32305">
    <property type="match status" value="1"/>
</dbReference>
<dbReference type="InterPro" id="IPR031325">
    <property type="entry name" value="RHS_repeat"/>
</dbReference>
<proteinExistence type="predicted"/>
<evidence type="ECO:0000256" key="1">
    <source>
        <dbReference type="ARBA" id="ARBA00022737"/>
    </source>
</evidence>
<dbReference type="InterPro" id="IPR050708">
    <property type="entry name" value="T6SS_VgrG/RHS"/>
</dbReference>
<feature type="chain" id="PRO_5040783455" description="Hint domain-containing protein" evidence="3">
    <location>
        <begin position="32"/>
        <end position="2264"/>
    </location>
</feature>
<keyword evidence="1" id="KW-0677">Repeat</keyword>
<dbReference type="InterPro" id="IPR006530">
    <property type="entry name" value="YD"/>
</dbReference>
<dbReference type="InterPro" id="IPR036844">
    <property type="entry name" value="Hint_dom_sf"/>
</dbReference>